<proteinExistence type="predicted"/>
<dbReference type="GO" id="GO:0005737">
    <property type="term" value="C:cytoplasm"/>
    <property type="evidence" value="ECO:0007669"/>
    <property type="project" value="TreeGrafter"/>
</dbReference>
<comment type="caution">
    <text evidence="2">The sequence shown here is derived from an EMBL/GenBank/DDBJ whole genome shotgun (WGS) entry which is preliminary data.</text>
</comment>
<dbReference type="EMBL" id="MFHD01000023">
    <property type="protein sequence ID" value="OGF62076.1"/>
    <property type="molecule type" value="Genomic_DNA"/>
</dbReference>
<protein>
    <recommendedName>
        <fullName evidence="4">DUF3105 domain-containing protein</fullName>
    </recommendedName>
</protein>
<sequence>MELTKKERRALRREEQLREIVGVARTRRLKALAVWAGAVLLVAGLIYGIYYYLFFLRITALVDLGETFSIEGTKHVPEGTNVEYHTNPPSSGAHYGKAADWGVYDEELQDEQIVHNLEHGGVWISYKPSIQPVVKEKLTNLVKNYRSKVILTPREANDKDIAVVSWGRIFEFDVATDGSFDEHVVKSYITNYKNTGPELVPD</sequence>
<dbReference type="STRING" id="1798325.A2834_01985"/>
<evidence type="ECO:0008006" key="4">
    <source>
        <dbReference type="Google" id="ProtNLM"/>
    </source>
</evidence>
<keyword evidence="1" id="KW-0472">Membrane</keyword>
<keyword evidence="1" id="KW-1133">Transmembrane helix</keyword>
<evidence type="ECO:0000313" key="3">
    <source>
        <dbReference type="Proteomes" id="UP000179251"/>
    </source>
</evidence>
<dbReference type="InterPro" id="IPR021454">
    <property type="entry name" value="DUF3105"/>
</dbReference>
<evidence type="ECO:0000256" key="1">
    <source>
        <dbReference type="SAM" id="Phobius"/>
    </source>
</evidence>
<accession>A0A1F5VF78</accession>
<evidence type="ECO:0000313" key="2">
    <source>
        <dbReference type="EMBL" id="OGF62076.1"/>
    </source>
</evidence>
<dbReference type="PANTHER" id="PTHR34179:SF1">
    <property type="entry name" value="TUMOR PROTEIN P53-INDUCIBLE PROTEIN 13"/>
    <property type="match status" value="1"/>
</dbReference>
<name>A0A1F5VF78_9BACT</name>
<dbReference type="Pfam" id="PF11303">
    <property type="entry name" value="DUF3105"/>
    <property type="match status" value="1"/>
</dbReference>
<reference evidence="2 3" key="1">
    <citation type="journal article" date="2016" name="Nat. Commun.">
        <title>Thousands of microbial genomes shed light on interconnected biogeochemical processes in an aquifer system.</title>
        <authorList>
            <person name="Anantharaman K."/>
            <person name="Brown C.T."/>
            <person name="Hug L.A."/>
            <person name="Sharon I."/>
            <person name="Castelle C.J."/>
            <person name="Probst A.J."/>
            <person name="Thomas B.C."/>
            <person name="Singh A."/>
            <person name="Wilkins M.J."/>
            <person name="Karaoz U."/>
            <person name="Brodie E.L."/>
            <person name="Williams K.H."/>
            <person name="Hubbard S.S."/>
            <person name="Banfield J.F."/>
        </authorList>
    </citation>
    <scope>NUCLEOTIDE SEQUENCE [LARGE SCALE GENOMIC DNA]</scope>
</reference>
<dbReference type="PANTHER" id="PTHR34179">
    <property type="entry name" value="TUMOR PROTEIN P53-INDUCIBLE PROTEIN 13"/>
    <property type="match status" value="1"/>
</dbReference>
<dbReference type="Proteomes" id="UP000179251">
    <property type="component" value="Unassembled WGS sequence"/>
</dbReference>
<organism evidence="2 3">
    <name type="scientific">Candidatus Giovannonibacteria bacterium RIFCSPHIGHO2_01_FULL_45_23</name>
    <dbReference type="NCBI Taxonomy" id="1798325"/>
    <lineage>
        <taxon>Bacteria</taxon>
        <taxon>Candidatus Giovannoniibacteriota</taxon>
    </lineage>
</organism>
<dbReference type="AlphaFoldDB" id="A0A1F5VF78"/>
<gene>
    <name evidence="2" type="ORF">A2834_01985</name>
</gene>
<keyword evidence="1" id="KW-0812">Transmembrane</keyword>
<feature type="transmembrane region" description="Helical" evidence="1">
    <location>
        <begin position="32"/>
        <end position="53"/>
    </location>
</feature>